<dbReference type="RefSeq" id="WP_024161273.1">
    <property type="nucleotide sequence ID" value="NZ_AWTR02000090.1"/>
</dbReference>
<dbReference type="EMBL" id="AWTR02000090">
    <property type="protein sequence ID" value="ETZ06682.1"/>
    <property type="molecule type" value="Genomic_DNA"/>
</dbReference>
<dbReference type="AlphaFoldDB" id="W6TS50"/>
<dbReference type="OrthoDB" id="9926552at2"/>
<organism evidence="1 2">
    <name type="scientific">Holospora obtusa F1</name>
    <dbReference type="NCBI Taxonomy" id="1399147"/>
    <lineage>
        <taxon>Bacteria</taxon>
        <taxon>Pseudomonadati</taxon>
        <taxon>Pseudomonadota</taxon>
        <taxon>Alphaproteobacteria</taxon>
        <taxon>Holosporales</taxon>
        <taxon>Holosporaceae</taxon>
        <taxon>Holospora</taxon>
    </lineage>
</organism>
<comment type="caution">
    <text evidence="1">The sequence shown here is derived from an EMBL/GenBank/DDBJ whole genome shotgun (WGS) entry which is preliminary data.</text>
</comment>
<accession>W6TS50</accession>
<evidence type="ECO:0000313" key="2">
    <source>
        <dbReference type="Proteomes" id="UP000019112"/>
    </source>
</evidence>
<dbReference type="Proteomes" id="UP000019112">
    <property type="component" value="Unassembled WGS sequence"/>
</dbReference>
<name>W6TS50_HOLOB</name>
<proteinExistence type="predicted"/>
<reference evidence="1 2" key="1">
    <citation type="journal article" date="2014" name="FEMS Microbiol. Lett.">
        <title>Draft genome sequences of three Holospora species (Holospora obtusa, Holospora undulata, and Holospora elegans), endonuclear symbiotic bacteria of the ciliate Paramecium caudatum.</title>
        <authorList>
            <person name="Dohra H."/>
            <person name="Tanaka K."/>
            <person name="Suzuki T."/>
            <person name="Fujishima M."/>
            <person name="Suzuki H."/>
        </authorList>
    </citation>
    <scope>NUCLEOTIDE SEQUENCE [LARGE SCALE GENOMIC DNA]</scope>
    <source>
        <strain evidence="1 2">F1</strain>
    </source>
</reference>
<protein>
    <submittedName>
        <fullName evidence="1">Uncharacterized protein</fullName>
    </submittedName>
</protein>
<keyword evidence="2" id="KW-1185">Reference proteome</keyword>
<gene>
    <name evidence="1" type="ORF">P618_201140</name>
</gene>
<evidence type="ECO:0000313" key="1">
    <source>
        <dbReference type="EMBL" id="ETZ06682.1"/>
    </source>
</evidence>
<sequence>MLLSTILFCLKDWRHCKKIQKVQNFKSDHIEKVKIFSLNSKHHMYTIFAEKLKAQYGIGPSKITQYNLLKPEASLKIPRHQLKIKSQYGSFFLPNQLNLVKDVILYDTAPELFYKLITQNMSVHLEAQKIFGKTFVSGECGYGVFSGKSFSIDGKKQILKINGPCRIHFFGYNKPIPK</sequence>